<keyword evidence="2" id="KW-1185">Reference proteome</keyword>
<dbReference type="OrthoDB" id="5459532at2"/>
<sequence>MSGIEGSSAGGMADWSNVARALVKNPLVEMGKPGGLLPGSEAMQSLATQLSQGLQLKLANLTGGDPLADKQTMGAAVVTQTLNTMNSDPITGAKDPNMAFQEQVLGAHAGLGGIVNKNG</sequence>
<accession>A0A1T4WJK9</accession>
<dbReference type="STRING" id="1121449.SAMN02745704_00937"/>
<name>A0A1T4WJK9_9BACT</name>
<gene>
    <name evidence="1" type="ORF">SAMN02745704_00937</name>
</gene>
<reference evidence="1 2" key="1">
    <citation type="submission" date="2017-02" db="EMBL/GenBank/DDBJ databases">
        <authorList>
            <person name="Peterson S.W."/>
        </authorList>
    </citation>
    <scope>NUCLEOTIDE SEQUENCE [LARGE SCALE GENOMIC DNA]</scope>
    <source>
        <strain evidence="1 2">DSM 16080</strain>
    </source>
</reference>
<dbReference type="Proteomes" id="UP000190027">
    <property type="component" value="Unassembled WGS sequence"/>
</dbReference>
<dbReference type="RefSeq" id="WP_078716523.1">
    <property type="nucleotide sequence ID" value="NZ_FUYC01000003.1"/>
</dbReference>
<evidence type="ECO:0000313" key="1">
    <source>
        <dbReference type="EMBL" id="SKA77085.1"/>
    </source>
</evidence>
<evidence type="ECO:0000313" key="2">
    <source>
        <dbReference type="Proteomes" id="UP000190027"/>
    </source>
</evidence>
<organism evidence="1 2">
    <name type="scientific">Paucidesulfovibrio gracilis DSM 16080</name>
    <dbReference type="NCBI Taxonomy" id="1121449"/>
    <lineage>
        <taxon>Bacteria</taxon>
        <taxon>Pseudomonadati</taxon>
        <taxon>Thermodesulfobacteriota</taxon>
        <taxon>Desulfovibrionia</taxon>
        <taxon>Desulfovibrionales</taxon>
        <taxon>Desulfovibrionaceae</taxon>
        <taxon>Paucidesulfovibrio</taxon>
    </lineage>
</organism>
<protein>
    <submittedName>
        <fullName evidence="1">Uncharacterized protein</fullName>
    </submittedName>
</protein>
<proteinExistence type="predicted"/>
<dbReference type="EMBL" id="FUYC01000003">
    <property type="protein sequence ID" value="SKA77085.1"/>
    <property type="molecule type" value="Genomic_DNA"/>
</dbReference>
<dbReference type="AlphaFoldDB" id="A0A1T4WJK9"/>